<dbReference type="CDD" id="cd00085">
    <property type="entry name" value="HNHc"/>
    <property type="match status" value="1"/>
</dbReference>
<dbReference type="SMART" id="SM00507">
    <property type="entry name" value="HNHc"/>
    <property type="match status" value="1"/>
</dbReference>
<organism evidence="2 3">
    <name type="scientific">Prevotella aff. ruminicola Tc2-24</name>
    <dbReference type="NCBI Taxonomy" id="81582"/>
    <lineage>
        <taxon>Bacteria</taxon>
        <taxon>Pseudomonadati</taxon>
        <taxon>Bacteroidota</taxon>
        <taxon>Bacteroidia</taxon>
        <taxon>Bacteroidales</taxon>
        <taxon>Prevotellaceae</taxon>
        <taxon>Prevotella</taxon>
    </lineage>
</organism>
<dbReference type="RefSeq" id="WP_091915297.1">
    <property type="nucleotide sequence ID" value="NZ_FOIQ01000002.1"/>
</dbReference>
<accession>A0A1I0NEH9</accession>
<name>A0A1I0NEH9_9BACT</name>
<evidence type="ECO:0000259" key="1">
    <source>
        <dbReference type="SMART" id="SM00507"/>
    </source>
</evidence>
<reference evidence="2 3" key="1">
    <citation type="submission" date="2016-10" db="EMBL/GenBank/DDBJ databases">
        <authorList>
            <person name="de Groot N.N."/>
        </authorList>
    </citation>
    <scope>NUCLEOTIDE SEQUENCE [LARGE SCALE GENOMIC DNA]</scope>
    <source>
        <strain evidence="2 3">TC2-24</strain>
    </source>
</reference>
<dbReference type="EMBL" id="FOIQ01000002">
    <property type="protein sequence ID" value="SEV99549.1"/>
    <property type="molecule type" value="Genomic_DNA"/>
</dbReference>
<dbReference type="InterPro" id="IPR003615">
    <property type="entry name" value="HNH_nuc"/>
</dbReference>
<protein>
    <submittedName>
        <fullName evidence="2">HNH endonuclease</fullName>
    </submittedName>
</protein>
<feature type="domain" description="HNH nuclease" evidence="1">
    <location>
        <begin position="180"/>
        <end position="235"/>
    </location>
</feature>
<evidence type="ECO:0000313" key="3">
    <source>
        <dbReference type="Proteomes" id="UP000199373"/>
    </source>
</evidence>
<dbReference type="AlphaFoldDB" id="A0A1I0NEH9"/>
<keyword evidence="2" id="KW-0540">Nuclease</keyword>
<keyword evidence="2" id="KW-0378">Hydrolase</keyword>
<gene>
    <name evidence="2" type="ORF">SAMN04487850_1170</name>
</gene>
<evidence type="ECO:0000313" key="2">
    <source>
        <dbReference type="EMBL" id="SEV99549.1"/>
    </source>
</evidence>
<dbReference type="GO" id="GO:0004519">
    <property type="term" value="F:endonuclease activity"/>
    <property type="evidence" value="ECO:0007669"/>
    <property type="project" value="UniProtKB-KW"/>
</dbReference>
<keyword evidence="3" id="KW-1185">Reference proteome</keyword>
<proteinExistence type="predicted"/>
<keyword evidence="2" id="KW-0255">Endonuclease</keyword>
<sequence>MEEEPIYDFSSLRNYLVQLGYIVENAQGYREIRPEEVTIDSISKGELDVAPDAIYVIGPGDLKQQVFLYKRDYHLERYGKPRFHICKCTIINDFIESGGFRDHYVRANSDPVPVKNMDNRYREEEVDDLPLCKYCLNQIRQYGDITSSQFVELLRQARGDEEEKEIQEVDIFGYTRDWDYISKSYRESHNYTCEKCGLQIDDMFDRQYIHCHHKDANKLNNKESNLQCLCLRCHSEVDEIHHKNLTTGANRIIFDDFEKKYPRE</sequence>
<dbReference type="Proteomes" id="UP000199373">
    <property type="component" value="Unassembled WGS sequence"/>
</dbReference>